<feature type="compositionally biased region" description="Polar residues" evidence="1">
    <location>
        <begin position="93"/>
        <end position="105"/>
    </location>
</feature>
<dbReference type="EMBL" id="SNRW01012273">
    <property type="protein sequence ID" value="KAA6374037.1"/>
    <property type="molecule type" value="Genomic_DNA"/>
</dbReference>
<gene>
    <name evidence="2" type="ORF">EZS28_030434</name>
</gene>
<proteinExistence type="predicted"/>
<reference evidence="2 3" key="1">
    <citation type="submission" date="2019-03" db="EMBL/GenBank/DDBJ databases">
        <title>Single cell metagenomics reveals metabolic interactions within the superorganism composed of flagellate Streblomastix strix and complex community of Bacteroidetes bacteria on its surface.</title>
        <authorList>
            <person name="Treitli S.C."/>
            <person name="Kolisko M."/>
            <person name="Husnik F."/>
            <person name="Keeling P."/>
            <person name="Hampl V."/>
        </authorList>
    </citation>
    <scope>NUCLEOTIDE SEQUENCE [LARGE SCALE GENOMIC DNA]</scope>
    <source>
        <strain evidence="2">ST1C</strain>
    </source>
</reference>
<feature type="compositionally biased region" description="Polar residues" evidence="1">
    <location>
        <begin position="1"/>
        <end position="40"/>
    </location>
</feature>
<dbReference type="AlphaFoldDB" id="A0A5J4UUG7"/>
<protein>
    <submittedName>
        <fullName evidence="2">Uncharacterized protein</fullName>
    </submittedName>
</protein>
<name>A0A5J4UUG7_9EUKA</name>
<comment type="caution">
    <text evidence="2">The sequence shown here is derived from an EMBL/GenBank/DDBJ whole genome shotgun (WGS) entry which is preliminary data.</text>
</comment>
<dbReference type="Proteomes" id="UP000324800">
    <property type="component" value="Unassembled WGS sequence"/>
</dbReference>
<evidence type="ECO:0000313" key="3">
    <source>
        <dbReference type="Proteomes" id="UP000324800"/>
    </source>
</evidence>
<evidence type="ECO:0000256" key="1">
    <source>
        <dbReference type="SAM" id="MobiDB-lite"/>
    </source>
</evidence>
<feature type="region of interest" description="Disordered" evidence="1">
    <location>
        <begin position="1"/>
        <end position="105"/>
    </location>
</feature>
<organism evidence="2 3">
    <name type="scientific">Streblomastix strix</name>
    <dbReference type="NCBI Taxonomy" id="222440"/>
    <lineage>
        <taxon>Eukaryota</taxon>
        <taxon>Metamonada</taxon>
        <taxon>Preaxostyla</taxon>
        <taxon>Oxymonadida</taxon>
        <taxon>Streblomastigidae</taxon>
        <taxon>Streblomastix</taxon>
    </lineage>
</organism>
<accession>A0A5J4UUG7</accession>
<sequence>PSSTGHPAFQSSFQSQNLEQSSQQPTIRPPTLVQQQNQVQKPIYVNGRLIDSHGKAQSRRNSQNQQALWNKESSQRTDQSQFTPIDPPELTINIKQYQLNSHRDF</sequence>
<feature type="non-terminal residue" evidence="2">
    <location>
        <position position="1"/>
    </location>
</feature>
<evidence type="ECO:0000313" key="2">
    <source>
        <dbReference type="EMBL" id="KAA6374037.1"/>
    </source>
</evidence>
<feature type="compositionally biased region" description="Polar residues" evidence="1">
    <location>
        <begin position="59"/>
        <end position="83"/>
    </location>
</feature>